<protein>
    <submittedName>
        <fullName evidence="1">Uncharacterized protein</fullName>
    </submittedName>
</protein>
<dbReference type="EMBL" id="BARS01053450">
    <property type="protein sequence ID" value="GAG51617.1"/>
    <property type="molecule type" value="Genomic_DNA"/>
</dbReference>
<accession>X0YYQ7</accession>
<sequence>INKVLTANELRDVTYLAEASHPSTDTEDNDAKE</sequence>
<gene>
    <name evidence="1" type="ORF">S01H1_79306</name>
</gene>
<feature type="non-terminal residue" evidence="1">
    <location>
        <position position="1"/>
    </location>
</feature>
<name>X0YYQ7_9ZZZZ</name>
<reference evidence="1" key="1">
    <citation type="journal article" date="2014" name="Front. Microbiol.">
        <title>High frequency of phylogenetically diverse reductive dehalogenase-homologous genes in deep subseafloor sedimentary metagenomes.</title>
        <authorList>
            <person name="Kawai M."/>
            <person name="Futagami T."/>
            <person name="Toyoda A."/>
            <person name="Takaki Y."/>
            <person name="Nishi S."/>
            <person name="Hori S."/>
            <person name="Arai W."/>
            <person name="Tsubouchi T."/>
            <person name="Morono Y."/>
            <person name="Uchiyama I."/>
            <person name="Ito T."/>
            <person name="Fujiyama A."/>
            <person name="Inagaki F."/>
            <person name="Takami H."/>
        </authorList>
    </citation>
    <scope>NUCLEOTIDE SEQUENCE</scope>
    <source>
        <strain evidence="1">Expedition CK06-06</strain>
    </source>
</reference>
<organism evidence="1">
    <name type="scientific">marine sediment metagenome</name>
    <dbReference type="NCBI Taxonomy" id="412755"/>
    <lineage>
        <taxon>unclassified sequences</taxon>
        <taxon>metagenomes</taxon>
        <taxon>ecological metagenomes</taxon>
    </lineage>
</organism>
<dbReference type="AlphaFoldDB" id="X0YYQ7"/>
<evidence type="ECO:0000313" key="1">
    <source>
        <dbReference type="EMBL" id="GAG51617.1"/>
    </source>
</evidence>
<comment type="caution">
    <text evidence="1">The sequence shown here is derived from an EMBL/GenBank/DDBJ whole genome shotgun (WGS) entry which is preliminary data.</text>
</comment>
<proteinExistence type="predicted"/>